<comment type="similarity">
    <text evidence="5">Belongs to the SAT4 family.</text>
</comment>
<evidence type="ECO:0000313" key="9">
    <source>
        <dbReference type="EMBL" id="KAF9732256.1"/>
    </source>
</evidence>
<dbReference type="GO" id="GO:0016020">
    <property type="term" value="C:membrane"/>
    <property type="evidence" value="ECO:0007669"/>
    <property type="project" value="UniProtKB-SubCell"/>
</dbReference>
<proteinExistence type="inferred from homology"/>
<feature type="transmembrane region" description="Helical" evidence="7">
    <location>
        <begin position="94"/>
        <end position="117"/>
    </location>
</feature>
<evidence type="ECO:0000256" key="4">
    <source>
        <dbReference type="ARBA" id="ARBA00023136"/>
    </source>
</evidence>
<keyword evidence="4 7" id="KW-0472">Membrane</keyword>
<evidence type="ECO:0000313" key="10">
    <source>
        <dbReference type="Proteomes" id="UP000756921"/>
    </source>
</evidence>
<accession>A0A9P6GBN9</accession>
<feature type="transmembrane region" description="Helical" evidence="7">
    <location>
        <begin position="20"/>
        <end position="40"/>
    </location>
</feature>
<feature type="compositionally biased region" description="Basic and acidic residues" evidence="6">
    <location>
        <begin position="365"/>
        <end position="382"/>
    </location>
</feature>
<evidence type="ECO:0000256" key="6">
    <source>
        <dbReference type="SAM" id="MobiDB-lite"/>
    </source>
</evidence>
<keyword evidence="2 7" id="KW-0812">Transmembrane</keyword>
<sequence length="426" mass="46818">MAANMGFPADGKESQGWKLYLTSLIMILCSGLFVIARVLTRVRIFELKADDYAIIASLVFSILLSVAIQLAVVHGYGKHVRDLSKPALRTSLKFFWLAQTPYKIVVCLNKVSVILLYMRIFIGQRFQQLCFCSLAIIISSGVATVFATIFQCVPLARSWDKAVEGHCIDSSSFWVANAVINISTDVIVLALPIYEVAKLQLKLREKIMLHSVFLLGSFVTVTSILRVTAVANSAHNKKDQTWEFIRRGIWTLIEANLGIICACLIVLRQPLARLFSKVFGTTKTGDSQGFRYGSSGAGAALKTVGSSRRGLRNPSARQHIKLEDTYDCGDVRGFSDERRRKAGAGDVWAGRTSYKMTAVACRGDAETERRSDETHILPDSDTGKNISQSSIDATDKGGGWPSDPELGITKQVDIHVDSHPSALRAP</sequence>
<keyword evidence="10" id="KW-1185">Reference proteome</keyword>
<evidence type="ECO:0000256" key="5">
    <source>
        <dbReference type="ARBA" id="ARBA00038359"/>
    </source>
</evidence>
<evidence type="ECO:0000259" key="8">
    <source>
        <dbReference type="Pfam" id="PF20684"/>
    </source>
</evidence>
<dbReference type="InterPro" id="IPR049326">
    <property type="entry name" value="Rhodopsin_dom_fungi"/>
</dbReference>
<feature type="domain" description="Rhodopsin" evidence="8">
    <location>
        <begin position="36"/>
        <end position="273"/>
    </location>
</feature>
<organism evidence="9 10">
    <name type="scientific">Paraphaeosphaeria minitans</name>
    <dbReference type="NCBI Taxonomy" id="565426"/>
    <lineage>
        <taxon>Eukaryota</taxon>
        <taxon>Fungi</taxon>
        <taxon>Dikarya</taxon>
        <taxon>Ascomycota</taxon>
        <taxon>Pezizomycotina</taxon>
        <taxon>Dothideomycetes</taxon>
        <taxon>Pleosporomycetidae</taxon>
        <taxon>Pleosporales</taxon>
        <taxon>Massarineae</taxon>
        <taxon>Didymosphaeriaceae</taxon>
        <taxon>Paraphaeosphaeria</taxon>
    </lineage>
</organism>
<comment type="subcellular location">
    <subcellularLocation>
        <location evidence="1">Membrane</location>
        <topology evidence="1">Multi-pass membrane protein</topology>
    </subcellularLocation>
</comment>
<dbReference type="Pfam" id="PF20684">
    <property type="entry name" value="Fung_rhodopsin"/>
    <property type="match status" value="1"/>
</dbReference>
<dbReference type="EMBL" id="WJXW01000011">
    <property type="protein sequence ID" value="KAF9732256.1"/>
    <property type="molecule type" value="Genomic_DNA"/>
</dbReference>
<evidence type="ECO:0000256" key="7">
    <source>
        <dbReference type="SAM" id="Phobius"/>
    </source>
</evidence>
<evidence type="ECO:0000256" key="3">
    <source>
        <dbReference type="ARBA" id="ARBA00022989"/>
    </source>
</evidence>
<feature type="compositionally biased region" description="Polar residues" evidence="6">
    <location>
        <begin position="383"/>
        <end position="392"/>
    </location>
</feature>
<dbReference type="PANTHER" id="PTHR33048">
    <property type="entry name" value="PTH11-LIKE INTEGRAL MEMBRANE PROTEIN (AFU_ORTHOLOGUE AFUA_5G11245)"/>
    <property type="match status" value="1"/>
</dbReference>
<dbReference type="PANTHER" id="PTHR33048:SF55">
    <property type="entry name" value="INTEGRAL MEMBRANE PROTEIN"/>
    <property type="match status" value="1"/>
</dbReference>
<gene>
    <name evidence="9" type="ORF">PMIN01_10185</name>
</gene>
<feature type="transmembrane region" description="Helical" evidence="7">
    <location>
        <begin position="207"/>
        <end position="229"/>
    </location>
</feature>
<dbReference type="AlphaFoldDB" id="A0A9P6GBN9"/>
<dbReference type="InterPro" id="IPR052337">
    <property type="entry name" value="SAT4-like"/>
</dbReference>
<dbReference type="Proteomes" id="UP000756921">
    <property type="component" value="Unassembled WGS sequence"/>
</dbReference>
<feature type="transmembrane region" description="Helical" evidence="7">
    <location>
        <begin position="173"/>
        <end position="195"/>
    </location>
</feature>
<reference evidence="9" key="1">
    <citation type="journal article" date="2020" name="Mol. Plant Microbe Interact.">
        <title>Genome Sequence of the Biocontrol Agent Coniothyrium minitans strain Conio (IMI 134523).</title>
        <authorList>
            <person name="Patel D."/>
            <person name="Shittu T.A."/>
            <person name="Baroncelli R."/>
            <person name="Muthumeenakshi S."/>
            <person name="Osborne T.H."/>
            <person name="Janganan T.K."/>
            <person name="Sreenivasaprasad S."/>
        </authorList>
    </citation>
    <scope>NUCLEOTIDE SEQUENCE</scope>
    <source>
        <strain evidence="9">Conio</strain>
    </source>
</reference>
<keyword evidence="3 7" id="KW-1133">Transmembrane helix</keyword>
<comment type="caution">
    <text evidence="9">The sequence shown here is derived from an EMBL/GenBank/DDBJ whole genome shotgun (WGS) entry which is preliminary data.</text>
</comment>
<feature type="transmembrane region" description="Helical" evidence="7">
    <location>
        <begin position="52"/>
        <end position="74"/>
    </location>
</feature>
<name>A0A9P6GBN9_9PLEO</name>
<evidence type="ECO:0000256" key="1">
    <source>
        <dbReference type="ARBA" id="ARBA00004141"/>
    </source>
</evidence>
<feature type="transmembrane region" description="Helical" evidence="7">
    <location>
        <begin position="129"/>
        <end position="153"/>
    </location>
</feature>
<protein>
    <submittedName>
        <fullName evidence="9">Integral membrane protein</fullName>
    </submittedName>
</protein>
<evidence type="ECO:0000256" key="2">
    <source>
        <dbReference type="ARBA" id="ARBA00022692"/>
    </source>
</evidence>
<feature type="transmembrane region" description="Helical" evidence="7">
    <location>
        <begin position="249"/>
        <end position="267"/>
    </location>
</feature>
<dbReference type="OrthoDB" id="5278984at2759"/>
<feature type="region of interest" description="Disordered" evidence="6">
    <location>
        <begin position="365"/>
        <end position="426"/>
    </location>
</feature>